<dbReference type="AlphaFoldDB" id="A0A8G2CHK9"/>
<sequence>MGYNQSARKRPINLSMNEDLVLQARTYTKNLSATLESLLADFVAREAHRRRADDDMIDRLIDDLNAFHHQHGLLSDEFSSL</sequence>
<comment type="caution">
    <text evidence="2">The sequence shown here is derived from an EMBL/GenBank/DDBJ whole genome shotgun (WGS) entry which is preliminary data.</text>
</comment>
<keyword evidence="3" id="KW-1185">Reference proteome</keyword>
<proteinExistence type="predicted"/>
<protein>
    <submittedName>
        <fullName evidence="2">Antitoxin CcdA</fullName>
    </submittedName>
</protein>
<organism evidence="2 3">
    <name type="scientific">Acidiphilium rubrum</name>
    <dbReference type="NCBI Taxonomy" id="526"/>
    <lineage>
        <taxon>Bacteria</taxon>
        <taxon>Pseudomonadati</taxon>
        <taxon>Pseudomonadota</taxon>
        <taxon>Alphaproteobacteria</taxon>
        <taxon>Acetobacterales</taxon>
        <taxon>Acidocellaceae</taxon>
        <taxon>Acidiphilium</taxon>
    </lineage>
</organism>
<dbReference type="Proteomes" id="UP000186308">
    <property type="component" value="Unassembled WGS sequence"/>
</dbReference>
<evidence type="ECO:0000256" key="1">
    <source>
        <dbReference type="ARBA" id="ARBA00022649"/>
    </source>
</evidence>
<dbReference type="EMBL" id="FTNE01000001">
    <property type="protein sequence ID" value="SIQ06566.1"/>
    <property type="molecule type" value="Genomic_DNA"/>
</dbReference>
<evidence type="ECO:0000313" key="2">
    <source>
        <dbReference type="EMBL" id="SIQ06566.1"/>
    </source>
</evidence>
<gene>
    <name evidence="2" type="ORF">SAMN05421828_101140</name>
</gene>
<name>A0A8G2CHK9_ACIRU</name>
<dbReference type="InterPro" id="IPR009956">
    <property type="entry name" value="Post-segregation_anti-tox_CcdA"/>
</dbReference>
<evidence type="ECO:0000313" key="3">
    <source>
        <dbReference type="Proteomes" id="UP000186308"/>
    </source>
</evidence>
<reference evidence="2 3" key="1">
    <citation type="submission" date="2017-01" db="EMBL/GenBank/DDBJ databases">
        <authorList>
            <person name="Varghese N."/>
            <person name="Submissions S."/>
        </authorList>
    </citation>
    <scope>NUCLEOTIDE SEQUENCE [LARGE SCALE GENOMIC DNA]</scope>
    <source>
        <strain evidence="2 3">ATCC 35905</strain>
    </source>
</reference>
<dbReference type="Pfam" id="PF07362">
    <property type="entry name" value="CcdA"/>
    <property type="match status" value="1"/>
</dbReference>
<accession>A0A8G2CHK9</accession>
<dbReference type="OrthoDB" id="8909054at2"/>
<dbReference type="RefSeq" id="WP_029311468.1">
    <property type="nucleotide sequence ID" value="NZ_FTNE01000001.1"/>
</dbReference>
<keyword evidence="1" id="KW-1277">Toxin-antitoxin system</keyword>